<dbReference type="OrthoDB" id="240921at2"/>
<keyword evidence="1" id="KW-0808">Transferase</keyword>
<dbReference type="EMBL" id="FOFZ01000002">
    <property type="protein sequence ID" value="SEQ36825.1"/>
    <property type="molecule type" value="Genomic_DNA"/>
</dbReference>
<accession>A0A1H9FG64</accession>
<dbReference type="InterPro" id="IPR007434">
    <property type="entry name" value="FemAB-like"/>
</dbReference>
<dbReference type="RefSeq" id="WP_074721464.1">
    <property type="nucleotide sequence ID" value="NZ_CBCRVS010000001.1"/>
</dbReference>
<proteinExistence type="predicted"/>
<gene>
    <name evidence="1" type="ORF">SAMN05444355_102183</name>
</gene>
<organism evidence="1 2">
    <name type="scientific">Flavobacterium frigoris</name>
    <dbReference type="NCBI Taxonomy" id="229204"/>
    <lineage>
        <taxon>Bacteria</taxon>
        <taxon>Pseudomonadati</taxon>
        <taxon>Bacteroidota</taxon>
        <taxon>Flavobacteriia</taxon>
        <taxon>Flavobacteriales</taxon>
        <taxon>Flavobacteriaceae</taxon>
        <taxon>Flavobacterium</taxon>
    </lineage>
</organism>
<dbReference type="GO" id="GO:0016746">
    <property type="term" value="F:acyltransferase activity"/>
    <property type="evidence" value="ECO:0007669"/>
    <property type="project" value="UniProtKB-KW"/>
</dbReference>
<name>A0A1H9FG64_FLAFI</name>
<dbReference type="Proteomes" id="UP000183658">
    <property type="component" value="Unassembled WGS sequence"/>
</dbReference>
<keyword evidence="2" id="KW-1185">Reference proteome</keyword>
<evidence type="ECO:0000313" key="1">
    <source>
        <dbReference type="EMBL" id="SEQ36825.1"/>
    </source>
</evidence>
<dbReference type="InterPro" id="IPR016181">
    <property type="entry name" value="Acyl_CoA_acyltransferase"/>
</dbReference>
<dbReference type="SUPFAM" id="SSF55729">
    <property type="entry name" value="Acyl-CoA N-acyltransferases (Nat)"/>
    <property type="match status" value="1"/>
</dbReference>
<evidence type="ECO:0000313" key="2">
    <source>
        <dbReference type="Proteomes" id="UP000183658"/>
    </source>
</evidence>
<dbReference type="AlphaFoldDB" id="A0A1H9FG64"/>
<dbReference type="Gene3D" id="3.40.630.30">
    <property type="match status" value="1"/>
</dbReference>
<sequence length="382" mass="44630">MSSPFSFQIYSSVKNIPSDWDSLAANNLFLSRAYLETLAVSAPKNMQCHFIGLFLNDQLVGIAMTQYINLSELNSFGERDHCLKTIVRDFVFKNFSSNVLVMGNNMLTGQNGWCFGSKLPASEGLALLKKATEELKINFHANGIKIHLTIFKDFAEERVSFFKIPEFKLFFLFTTQPNMIFNIRNSWSSFDDYIADLSKKYRDQYKRARKKAEGISKRKLSLEEITNYNERIFELYMNVAKNAPFNTFYLTENHFKTLKTVLKDKFLFYGYFVGDELIGFNTLIKNGTDIDTYFLGYDEFYQREKMLYLNMLYDMIGFSINKGYSRIIFARTALEIKSSVGAKPMDMFGMMQHSNPILNLFVSKTFRYFEPKMEWKQRNPFK</sequence>
<protein>
    <submittedName>
        <fullName evidence="1">Predicted N-acyltransferase</fullName>
    </submittedName>
</protein>
<dbReference type="Pfam" id="PF04339">
    <property type="entry name" value="FemAB_like"/>
    <property type="match status" value="1"/>
</dbReference>
<reference evidence="2" key="1">
    <citation type="submission" date="2016-10" db="EMBL/GenBank/DDBJ databases">
        <authorList>
            <person name="Varghese N."/>
            <person name="Submissions S."/>
        </authorList>
    </citation>
    <scope>NUCLEOTIDE SEQUENCE [LARGE SCALE GENOMIC DNA]</scope>
    <source>
        <strain evidence="2">DSM 15719</strain>
    </source>
</reference>
<keyword evidence="1" id="KW-0012">Acyltransferase</keyword>